<keyword evidence="4" id="KW-1185">Reference proteome</keyword>
<protein>
    <submittedName>
        <fullName evidence="2">Glycosyltransferase family 2 protein</fullName>
    </submittedName>
    <submittedName>
        <fullName evidence="3">Rhamnosyltransferase</fullName>
    </submittedName>
</protein>
<dbReference type="PANTHER" id="PTHR43685:SF13">
    <property type="entry name" value="O ANTIGEN BIOSYNTHESIS RHAMNOSYLTRANSFERASE RFBN"/>
    <property type="match status" value="1"/>
</dbReference>
<dbReference type="Pfam" id="PF00535">
    <property type="entry name" value="Glycos_transf_2"/>
    <property type="match status" value="1"/>
</dbReference>
<dbReference type="EMBL" id="MRWD01000042">
    <property type="protein sequence ID" value="ORJ20129.1"/>
    <property type="molecule type" value="Genomic_DNA"/>
</dbReference>
<evidence type="ECO:0000313" key="5">
    <source>
        <dbReference type="Proteomes" id="UP000705283"/>
    </source>
</evidence>
<accession>A0AA41BXL1</accession>
<reference evidence="2" key="4">
    <citation type="submission" date="2022-09" db="EMBL/GenBank/DDBJ databases">
        <title>Rouxiella aceris sp. nov., isolated from tree sap and emended description of the genus Rhouxiella.</title>
        <authorList>
            <person name="Kim I.S."/>
        </authorList>
    </citation>
    <scope>NUCLEOTIDE SEQUENCE</scope>
    <source>
        <strain evidence="2">SAP-2</strain>
    </source>
</reference>
<dbReference type="InterPro" id="IPR050834">
    <property type="entry name" value="Glycosyltransf_2"/>
</dbReference>
<sequence>MKYCLAIPTLNGGGVWKESIESIKKYAPDGLDVLVIDSGSRDETAVLAEQAGFKVVSISSQEFNHGGTRNLAVELAPEDCEIVVFLTQDAIPEEGSLQRLVATFEDPKVACAYGRQLPHRDATPISRHARNFNYTAQNHVYTREDIPEVGLKTVFTSNSFAAYRISVFKELGGFPSNTILGEDMFYAGKAVLAGYKVAYEAEAIVRHSHNYTSVEEFKRYFDIGVFHGKETWIHDNFGGAGGEGKKFIFSELRFLLKHGVLYLPRACINNFMKIAGYKLGKNYKTLPFRWAQKLSMHKRYWK</sequence>
<comment type="caution">
    <text evidence="2">The sequence shown here is derived from an EMBL/GenBank/DDBJ whole genome shotgun (WGS) entry which is preliminary data.</text>
</comment>
<reference evidence="2" key="3">
    <citation type="submission" date="2020-11" db="EMBL/GenBank/DDBJ databases">
        <authorList>
            <person name="Lee S.D."/>
        </authorList>
    </citation>
    <scope>NUCLEOTIDE SEQUENCE</scope>
    <source>
        <strain evidence="2">SAP-2</strain>
    </source>
</reference>
<evidence type="ECO:0000313" key="4">
    <source>
        <dbReference type="Proteomes" id="UP000192722"/>
    </source>
</evidence>
<proteinExistence type="predicted"/>
<dbReference type="AlphaFoldDB" id="A0AA41BXL1"/>
<dbReference type="Proteomes" id="UP000192722">
    <property type="component" value="Unassembled WGS sequence"/>
</dbReference>
<dbReference type="InterPro" id="IPR001173">
    <property type="entry name" value="Glyco_trans_2-like"/>
</dbReference>
<evidence type="ECO:0000313" key="2">
    <source>
        <dbReference type="EMBL" id="MBF6638039.1"/>
    </source>
</evidence>
<dbReference type="Proteomes" id="UP000705283">
    <property type="component" value="Unassembled WGS sequence"/>
</dbReference>
<organism evidence="2 5">
    <name type="scientific">Rouxiella silvae</name>
    <dbReference type="NCBI Taxonomy" id="1646373"/>
    <lineage>
        <taxon>Bacteria</taxon>
        <taxon>Pseudomonadati</taxon>
        <taxon>Pseudomonadota</taxon>
        <taxon>Gammaproteobacteria</taxon>
        <taxon>Enterobacterales</taxon>
        <taxon>Yersiniaceae</taxon>
        <taxon>Rouxiella</taxon>
    </lineage>
</organism>
<dbReference type="Gene3D" id="3.90.550.10">
    <property type="entry name" value="Spore Coat Polysaccharide Biosynthesis Protein SpsA, Chain A"/>
    <property type="match status" value="1"/>
</dbReference>
<reference evidence="3 4" key="2">
    <citation type="journal article" date="2017" name="Int. J. Syst. Evol. Microbiol.">
        <title>Rouxiella badensis sp. nov. and Rouxiella silvae sp. nov. isolated from peat bog soil in Germany and emendation of the genus description.</title>
        <authorList>
            <person name="Le Fleche-Mateos A."/>
            <person name="Kugler J.H."/>
            <person name="Hansen S.H."/>
            <person name="Syldatk C."/>
            <person name="Hausmann R."/>
            <person name="Lomprez F."/>
            <person name="Vandenbogaert M."/>
            <person name="Manuguerra J.C."/>
            <person name="Grimont P.A."/>
        </authorList>
    </citation>
    <scope>NUCLEOTIDE SEQUENCE [LARGE SCALE GENOMIC DNA]</scope>
    <source>
        <strain evidence="3 4">213</strain>
    </source>
</reference>
<dbReference type="GO" id="GO:0044010">
    <property type="term" value="P:single-species biofilm formation"/>
    <property type="evidence" value="ECO:0007669"/>
    <property type="project" value="TreeGrafter"/>
</dbReference>
<dbReference type="EMBL" id="JADMKS010000006">
    <property type="protein sequence ID" value="MBF6638039.1"/>
    <property type="molecule type" value="Genomic_DNA"/>
</dbReference>
<dbReference type="SUPFAM" id="SSF53448">
    <property type="entry name" value="Nucleotide-diphospho-sugar transferases"/>
    <property type="match status" value="1"/>
</dbReference>
<name>A0AA41BXL1_9GAMM</name>
<evidence type="ECO:0000259" key="1">
    <source>
        <dbReference type="Pfam" id="PF00535"/>
    </source>
</evidence>
<evidence type="ECO:0000313" key="3">
    <source>
        <dbReference type="EMBL" id="ORJ20129.1"/>
    </source>
</evidence>
<dbReference type="CDD" id="cd00761">
    <property type="entry name" value="Glyco_tranf_GTA_type"/>
    <property type="match status" value="1"/>
</dbReference>
<dbReference type="PANTHER" id="PTHR43685">
    <property type="entry name" value="GLYCOSYLTRANSFERASE"/>
    <property type="match status" value="1"/>
</dbReference>
<feature type="domain" description="Glycosyltransferase 2-like" evidence="1">
    <location>
        <begin position="5"/>
        <end position="172"/>
    </location>
</feature>
<dbReference type="InterPro" id="IPR029044">
    <property type="entry name" value="Nucleotide-diphossugar_trans"/>
</dbReference>
<reference evidence="3" key="1">
    <citation type="submission" date="2016-12" db="EMBL/GenBank/DDBJ databases">
        <authorList>
            <person name="Le Fleche-Mateos A."/>
        </authorList>
    </citation>
    <scope>NUCLEOTIDE SEQUENCE</scope>
    <source>
        <strain evidence="3">213</strain>
    </source>
</reference>
<dbReference type="RefSeq" id="WP_055780404.1">
    <property type="nucleotide sequence ID" value="NZ_CBCSCF010000001.1"/>
</dbReference>
<gene>
    <name evidence="3" type="ORF">BS639_16755</name>
    <name evidence="2" type="ORF">ITX54_15350</name>
</gene>